<evidence type="ECO:0000313" key="9">
    <source>
        <dbReference type="Proteomes" id="UP000182054"/>
    </source>
</evidence>
<sequence>MRPVTDSTAEARPTSLTERLDRFQRRRPAVGYPLAVVYKFVDDQGGYLAALIAYYAFVSLFPLLLLFSTTLGIVLAGNPDLQQRILDSAMSQIPLIGDQLGQPDRLSGGVGAIVIGVVGSLYGGLGVAVAAQNAMNVAWAVPKNERPDPITARIRGFGLLVTVGTAVIGVTVLNGFNAAGFFGSVAQVFVVIAAVVLNTATFVVAFRLGTTRPVTVRDVLPGAALAGVLWQVLQSFGGYYVQTVVGGADTTNGVFAIVLGLLAFLYIAALVVVLCIEVNVVRVDTLHPRALLTPFTDNVELTDGDRDAYTAQAEAQRSKGFEEIDVSFREPDSSPTPEPGP</sequence>
<evidence type="ECO:0000256" key="7">
    <source>
        <dbReference type="SAM" id="Phobius"/>
    </source>
</evidence>
<evidence type="ECO:0000256" key="2">
    <source>
        <dbReference type="ARBA" id="ARBA00022475"/>
    </source>
</evidence>
<evidence type="ECO:0000256" key="4">
    <source>
        <dbReference type="ARBA" id="ARBA00022989"/>
    </source>
</evidence>
<feature type="transmembrane region" description="Helical" evidence="7">
    <location>
        <begin position="156"/>
        <end position="176"/>
    </location>
</feature>
<evidence type="ECO:0000256" key="6">
    <source>
        <dbReference type="SAM" id="MobiDB-lite"/>
    </source>
</evidence>
<dbReference type="PANTHER" id="PTHR30213">
    <property type="entry name" value="INNER MEMBRANE PROTEIN YHJD"/>
    <property type="match status" value="1"/>
</dbReference>
<evidence type="ECO:0000313" key="8">
    <source>
        <dbReference type="EMBL" id="SFA37869.1"/>
    </source>
</evidence>
<evidence type="ECO:0000256" key="5">
    <source>
        <dbReference type="ARBA" id="ARBA00023136"/>
    </source>
</evidence>
<dbReference type="PANTHER" id="PTHR30213:SF1">
    <property type="entry name" value="INNER MEMBRANE PROTEIN YHJD"/>
    <property type="match status" value="1"/>
</dbReference>
<keyword evidence="5 7" id="KW-0472">Membrane</keyword>
<accession>A0A1I0SEE2</accession>
<keyword evidence="4 7" id="KW-1133">Transmembrane helix</keyword>
<dbReference type="AlphaFoldDB" id="A0A1I0SEE2"/>
<feature type="compositionally biased region" description="Basic and acidic residues" evidence="6">
    <location>
        <begin position="316"/>
        <end position="332"/>
    </location>
</feature>
<proteinExistence type="predicted"/>
<feature type="transmembrane region" description="Helical" evidence="7">
    <location>
        <begin position="220"/>
        <end position="241"/>
    </location>
</feature>
<dbReference type="Pfam" id="PF03631">
    <property type="entry name" value="Virul_fac_BrkB"/>
    <property type="match status" value="1"/>
</dbReference>
<keyword evidence="2" id="KW-1003">Cell membrane</keyword>
<feature type="transmembrane region" description="Helical" evidence="7">
    <location>
        <begin position="52"/>
        <end position="76"/>
    </location>
</feature>
<dbReference type="GO" id="GO:0005886">
    <property type="term" value="C:plasma membrane"/>
    <property type="evidence" value="ECO:0007669"/>
    <property type="project" value="UniProtKB-SubCell"/>
</dbReference>
<reference evidence="8 9" key="1">
    <citation type="submission" date="2016-10" db="EMBL/GenBank/DDBJ databases">
        <authorList>
            <person name="de Groot N.N."/>
        </authorList>
    </citation>
    <scope>NUCLEOTIDE SEQUENCE [LARGE SCALE GENOMIC DNA]</scope>
    <source>
        <strain evidence="8 9">DSM 44908</strain>
    </source>
</reference>
<name>A0A1I0SEE2_9NOCA</name>
<dbReference type="InterPro" id="IPR017039">
    <property type="entry name" value="Virul_fac_BrkB"/>
</dbReference>
<dbReference type="EMBL" id="FOJN01000001">
    <property type="protein sequence ID" value="SFA37869.1"/>
    <property type="molecule type" value="Genomic_DNA"/>
</dbReference>
<evidence type="ECO:0000256" key="3">
    <source>
        <dbReference type="ARBA" id="ARBA00022692"/>
    </source>
</evidence>
<evidence type="ECO:0000256" key="1">
    <source>
        <dbReference type="ARBA" id="ARBA00004651"/>
    </source>
</evidence>
<feature type="transmembrane region" description="Helical" evidence="7">
    <location>
        <begin position="253"/>
        <end position="276"/>
    </location>
</feature>
<dbReference type="Proteomes" id="UP000182054">
    <property type="component" value="Unassembled WGS sequence"/>
</dbReference>
<feature type="region of interest" description="Disordered" evidence="6">
    <location>
        <begin position="315"/>
        <end position="341"/>
    </location>
</feature>
<keyword evidence="3 7" id="KW-0812">Transmembrane</keyword>
<comment type="subcellular location">
    <subcellularLocation>
        <location evidence="1">Cell membrane</location>
        <topology evidence="1">Multi-pass membrane protein</topology>
    </subcellularLocation>
</comment>
<gene>
    <name evidence="8" type="ORF">SAMN05444374_10120</name>
</gene>
<organism evidence="8 9">
    <name type="scientific">Rhodococcoides kroppenstedtii</name>
    <dbReference type="NCBI Taxonomy" id="293050"/>
    <lineage>
        <taxon>Bacteria</taxon>
        <taxon>Bacillati</taxon>
        <taxon>Actinomycetota</taxon>
        <taxon>Actinomycetes</taxon>
        <taxon>Mycobacteriales</taxon>
        <taxon>Nocardiaceae</taxon>
        <taxon>Rhodococcoides</taxon>
    </lineage>
</organism>
<feature type="transmembrane region" description="Helical" evidence="7">
    <location>
        <begin position="188"/>
        <end position="208"/>
    </location>
</feature>
<protein>
    <submittedName>
        <fullName evidence="8">YihY family inner membrane protein</fullName>
    </submittedName>
</protein>